<protein>
    <submittedName>
        <fullName evidence="1">Uncharacterized protein</fullName>
    </submittedName>
</protein>
<dbReference type="Proteomes" id="UP001165960">
    <property type="component" value="Unassembled WGS sequence"/>
</dbReference>
<proteinExistence type="predicted"/>
<evidence type="ECO:0000313" key="2">
    <source>
        <dbReference type="Proteomes" id="UP001165960"/>
    </source>
</evidence>
<comment type="caution">
    <text evidence="1">The sequence shown here is derived from an EMBL/GenBank/DDBJ whole genome shotgun (WGS) entry which is preliminary data.</text>
</comment>
<evidence type="ECO:0000313" key="1">
    <source>
        <dbReference type="EMBL" id="KAJ9065433.1"/>
    </source>
</evidence>
<keyword evidence="2" id="KW-1185">Reference proteome</keyword>
<reference evidence="1" key="1">
    <citation type="submission" date="2022-04" db="EMBL/GenBank/DDBJ databases">
        <title>Genome of the entomopathogenic fungus Entomophthora muscae.</title>
        <authorList>
            <person name="Elya C."/>
            <person name="Lovett B.R."/>
            <person name="Lee E."/>
            <person name="Macias A.M."/>
            <person name="Hajek A.E."/>
            <person name="De Bivort B.L."/>
            <person name="Kasson M.T."/>
            <person name="De Fine Licht H.H."/>
            <person name="Stajich J.E."/>
        </authorList>
    </citation>
    <scope>NUCLEOTIDE SEQUENCE</scope>
    <source>
        <strain evidence="1">Berkeley</strain>
    </source>
</reference>
<gene>
    <name evidence="1" type="ORF">DSO57_1019760</name>
</gene>
<name>A0ACC2SSU5_9FUNG</name>
<sequence>MPPLMPGFLKGRSTTLGEVLLRELGSWEGENRSALSQEGNTKTGGDLREEAFQGQGMQQVSFQQEKALYMQRKFSCSFHQKRIGNCRKGQEGWVTPKKQGIELQEQHVWKDSYD</sequence>
<dbReference type="EMBL" id="QTSX02004350">
    <property type="protein sequence ID" value="KAJ9065433.1"/>
    <property type="molecule type" value="Genomic_DNA"/>
</dbReference>
<organism evidence="1 2">
    <name type="scientific">Entomophthora muscae</name>
    <dbReference type="NCBI Taxonomy" id="34485"/>
    <lineage>
        <taxon>Eukaryota</taxon>
        <taxon>Fungi</taxon>
        <taxon>Fungi incertae sedis</taxon>
        <taxon>Zoopagomycota</taxon>
        <taxon>Entomophthoromycotina</taxon>
        <taxon>Entomophthoromycetes</taxon>
        <taxon>Entomophthorales</taxon>
        <taxon>Entomophthoraceae</taxon>
        <taxon>Entomophthora</taxon>
    </lineage>
</organism>
<accession>A0ACC2SSU5</accession>